<accession>A0A835DHE9</accession>
<proteinExistence type="predicted"/>
<keyword evidence="1" id="KW-0479">Metal-binding</keyword>
<dbReference type="OMA" id="GDWICAK"/>
<dbReference type="SMART" id="SM00547">
    <property type="entry name" value="ZnF_RBZ"/>
    <property type="match status" value="2"/>
</dbReference>
<feature type="region of interest" description="Disordered" evidence="5">
    <location>
        <begin position="360"/>
        <end position="379"/>
    </location>
</feature>
<evidence type="ECO:0000313" key="7">
    <source>
        <dbReference type="EMBL" id="KAF8403471.1"/>
    </source>
</evidence>
<dbReference type="EMBL" id="JABCRI010000007">
    <property type="protein sequence ID" value="KAF8403471.1"/>
    <property type="molecule type" value="Genomic_DNA"/>
</dbReference>
<comment type="caution">
    <text evidence="7">The sequence shown here is derived from an EMBL/GenBank/DDBJ whole genome shotgun (WGS) entry which is preliminary data.</text>
</comment>
<dbReference type="Proteomes" id="UP000655225">
    <property type="component" value="Unassembled WGS sequence"/>
</dbReference>
<feature type="compositionally biased region" description="Low complexity" evidence="5">
    <location>
        <begin position="482"/>
        <end position="497"/>
    </location>
</feature>
<dbReference type="OrthoDB" id="448399at2759"/>
<reference evidence="7 8" key="1">
    <citation type="submission" date="2020-04" db="EMBL/GenBank/DDBJ databases">
        <title>Plant Genome Project.</title>
        <authorList>
            <person name="Zhang R.-G."/>
        </authorList>
    </citation>
    <scope>NUCLEOTIDE SEQUENCE [LARGE SCALE GENOMIC DNA]</scope>
    <source>
        <strain evidence="7">YNK0</strain>
        <tissue evidence="7">Leaf</tissue>
    </source>
</reference>
<dbReference type="PROSITE" id="PS50199">
    <property type="entry name" value="ZF_RANBP2_2"/>
    <property type="match status" value="2"/>
</dbReference>
<organism evidence="7 8">
    <name type="scientific">Tetracentron sinense</name>
    <name type="common">Spur-leaf</name>
    <dbReference type="NCBI Taxonomy" id="13715"/>
    <lineage>
        <taxon>Eukaryota</taxon>
        <taxon>Viridiplantae</taxon>
        <taxon>Streptophyta</taxon>
        <taxon>Embryophyta</taxon>
        <taxon>Tracheophyta</taxon>
        <taxon>Spermatophyta</taxon>
        <taxon>Magnoliopsida</taxon>
        <taxon>Trochodendrales</taxon>
        <taxon>Trochodendraceae</taxon>
        <taxon>Tetracentron</taxon>
    </lineage>
</organism>
<sequence>MGGASKFLMLLGTPFPLLYPRPSALRLARHSRVSLVRFSFSSHNRPFSSNLNPRLGFLSKASEQIHTQTSNVRDEFFGDSLGFSPNFSVSHPWMEWSKLVENLRASGYFDLRSSSGVVGERRGFGDEDAFSVIEDLPDEFVRAATACLSFARDRSDLFGLLPMKDIEVVVENGSPFLFKNAADLARQMRSILGSNGRNVLERAHAVNLMRFLLSYASNPIIASDRNNLDNRELVESSVRNLLSQLAEVSRTVPQSDLSGSMPKQLPERYGPSLQPLQQNIEMKRGDWICAKCSFLNFARNMKCLECDEARPKRQPTGGEWECPQCDFFNYGRNMACLRCDCRRPGEVSFGTSNPRFGLGYSSGSYSGKDDTESRLTANDGKAERGFSKVSQLDNGSDLSSAIAYEDFPEIMPLRKGVNRFVVSTRKTPLERRLANAQHGKNLGNDGTPEDDNYHTGDAGGVGPNKSPDTLISQSLDRILGRSSAVSERVSSVSASGEKNTGIEKPPISRSASPLSEQSRGSNSGHVSFVPLPADMFAKPQTSKREDEQVADNYDSVTGKAAERTGSVSGSTMSGQSGDGLLLSGSPVIQKEGKDDKEQAEKSERWFKKVAELHDVTDLASAISDEDFPEIMPMRKGENRFVVSKKKDRSLTSPLHKRRMAMEQANNTNFVPFVPFPPDYFAKKDKQPEAGSSAEKAVGETYSSSAIPENLSVVPDKLDESHSGTSDKGASGNSGQGLGNQQAGTQSWNTRFSGKSLNESKTDAVYGTPTKENLIPEPNILEVNSKGSRNGGSSWKESTSDPRNSTRSSSQQPENPRTSSESWNRGFSGKSLEGSAVKEPDPLDMSEEAKAERWFRRVAQIKDISELSQIPDEDFPEIMPMRKGVNRFVVSKRKTPLERRLTSPQYRRNLPIVNSDPVKKNDTS</sequence>
<dbReference type="Pfam" id="PF00641">
    <property type="entry name" value="Zn_ribbon_RanBP"/>
    <property type="match status" value="2"/>
</dbReference>
<dbReference type="PANTHER" id="PTHR23111">
    <property type="entry name" value="ZINC FINGER PROTEIN"/>
    <property type="match status" value="1"/>
</dbReference>
<gene>
    <name evidence="7" type="ORF">HHK36_011575</name>
</gene>
<evidence type="ECO:0000256" key="3">
    <source>
        <dbReference type="ARBA" id="ARBA00022833"/>
    </source>
</evidence>
<keyword evidence="2 4" id="KW-0863">Zinc-finger</keyword>
<dbReference type="GO" id="GO:0003729">
    <property type="term" value="F:mRNA binding"/>
    <property type="evidence" value="ECO:0007669"/>
    <property type="project" value="TreeGrafter"/>
</dbReference>
<feature type="compositionally biased region" description="Low complexity" evidence="5">
    <location>
        <begin position="573"/>
        <end position="585"/>
    </location>
</feature>
<feature type="compositionally biased region" description="Polar residues" evidence="5">
    <location>
        <begin position="509"/>
        <end position="525"/>
    </location>
</feature>
<evidence type="ECO:0000259" key="6">
    <source>
        <dbReference type="PROSITE" id="PS50199"/>
    </source>
</evidence>
<evidence type="ECO:0000256" key="5">
    <source>
        <dbReference type="SAM" id="MobiDB-lite"/>
    </source>
</evidence>
<dbReference type="GO" id="GO:0008270">
    <property type="term" value="F:zinc ion binding"/>
    <property type="evidence" value="ECO:0007669"/>
    <property type="project" value="UniProtKB-KW"/>
</dbReference>
<dbReference type="PANTHER" id="PTHR23111:SF30">
    <property type="entry name" value="ZINC FINGER PROTEIN VAR3, CHLOROPLASTIC"/>
    <property type="match status" value="1"/>
</dbReference>
<feature type="compositionally biased region" description="Polar residues" evidence="5">
    <location>
        <begin position="784"/>
        <end position="824"/>
    </location>
</feature>
<feature type="compositionally biased region" description="Basic and acidic residues" evidence="5">
    <location>
        <begin position="835"/>
        <end position="846"/>
    </location>
</feature>
<evidence type="ECO:0000256" key="1">
    <source>
        <dbReference type="ARBA" id="ARBA00022723"/>
    </source>
</evidence>
<evidence type="ECO:0000256" key="2">
    <source>
        <dbReference type="ARBA" id="ARBA00022771"/>
    </source>
</evidence>
<feature type="region of interest" description="Disordered" evidence="5">
    <location>
        <begin position="680"/>
        <end position="846"/>
    </location>
</feature>
<evidence type="ECO:0000256" key="4">
    <source>
        <dbReference type="PROSITE-ProRule" id="PRU00322"/>
    </source>
</evidence>
<feature type="compositionally biased region" description="Basic and acidic residues" evidence="5">
    <location>
        <begin position="590"/>
        <end position="601"/>
    </location>
</feature>
<dbReference type="InterPro" id="IPR036443">
    <property type="entry name" value="Znf_RanBP2_sf"/>
</dbReference>
<dbReference type="GO" id="GO:0005737">
    <property type="term" value="C:cytoplasm"/>
    <property type="evidence" value="ECO:0007669"/>
    <property type="project" value="TreeGrafter"/>
</dbReference>
<feature type="domain" description="RanBP2-type" evidence="6">
    <location>
        <begin position="316"/>
        <end position="345"/>
    </location>
</feature>
<feature type="compositionally biased region" description="Polar residues" evidence="5">
    <location>
        <begin position="744"/>
        <end position="758"/>
    </location>
</feature>
<dbReference type="AlphaFoldDB" id="A0A835DHE9"/>
<feature type="region of interest" description="Disordered" evidence="5">
    <location>
        <begin position="431"/>
        <end position="470"/>
    </location>
</feature>
<feature type="region of interest" description="Disordered" evidence="5">
    <location>
        <begin position="482"/>
        <end position="601"/>
    </location>
</feature>
<keyword evidence="8" id="KW-1185">Reference proteome</keyword>
<dbReference type="InterPro" id="IPR001876">
    <property type="entry name" value="Znf_RanBP2"/>
</dbReference>
<name>A0A835DHE9_TETSI</name>
<dbReference type="SUPFAM" id="SSF90209">
    <property type="entry name" value="Ran binding protein zinc finger-like"/>
    <property type="match status" value="1"/>
</dbReference>
<evidence type="ECO:0000313" key="8">
    <source>
        <dbReference type="Proteomes" id="UP000655225"/>
    </source>
</evidence>
<feature type="region of interest" description="Disordered" evidence="5">
    <location>
        <begin position="895"/>
        <end position="923"/>
    </location>
</feature>
<keyword evidence="3" id="KW-0862">Zinc</keyword>
<dbReference type="PROSITE" id="PS01358">
    <property type="entry name" value="ZF_RANBP2_1"/>
    <property type="match status" value="2"/>
</dbReference>
<feature type="domain" description="RanBP2-type" evidence="6">
    <location>
        <begin position="283"/>
        <end position="312"/>
    </location>
</feature>
<dbReference type="Gene3D" id="4.10.1060.10">
    <property type="entry name" value="Zinc finger, RanBP2-type"/>
    <property type="match status" value="2"/>
</dbReference>
<protein>
    <recommendedName>
        <fullName evidence="6">RanBP2-type domain-containing protein</fullName>
    </recommendedName>
</protein>